<gene>
    <name evidence="2" type="ORF">R3W88_019415</name>
</gene>
<keyword evidence="1" id="KW-1133">Transmembrane helix</keyword>
<evidence type="ECO:0000256" key="1">
    <source>
        <dbReference type="SAM" id="Phobius"/>
    </source>
</evidence>
<organism evidence="2 3">
    <name type="scientific">Solanum pinnatisectum</name>
    <name type="common">tansyleaf nightshade</name>
    <dbReference type="NCBI Taxonomy" id="50273"/>
    <lineage>
        <taxon>Eukaryota</taxon>
        <taxon>Viridiplantae</taxon>
        <taxon>Streptophyta</taxon>
        <taxon>Embryophyta</taxon>
        <taxon>Tracheophyta</taxon>
        <taxon>Spermatophyta</taxon>
        <taxon>Magnoliopsida</taxon>
        <taxon>eudicotyledons</taxon>
        <taxon>Gunneridae</taxon>
        <taxon>Pentapetalae</taxon>
        <taxon>asterids</taxon>
        <taxon>lamiids</taxon>
        <taxon>Solanales</taxon>
        <taxon>Solanaceae</taxon>
        <taxon>Solanoideae</taxon>
        <taxon>Solaneae</taxon>
        <taxon>Solanum</taxon>
    </lineage>
</organism>
<protein>
    <submittedName>
        <fullName evidence="2">Uncharacterized protein</fullName>
    </submittedName>
</protein>
<evidence type="ECO:0000313" key="2">
    <source>
        <dbReference type="EMBL" id="KAK4713508.1"/>
    </source>
</evidence>
<name>A0AAV9KK32_9SOLN</name>
<keyword evidence="3" id="KW-1185">Reference proteome</keyword>
<sequence>MVVYQQSETPVQRNRMPSRILQSPYVNEFDSTDKGKQKVEEKVRPISSFDGLGISYQPPSNLLDEYSKWIYKSLLKTHANKIVNIYIYMCVCVCVCVLKPMDDKYRGKSASFGFEHMDFVVVFPKNKN</sequence>
<evidence type="ECO:0000313" key="3">
    <source>
        <dbReference type="Proteomes" id="UP001311915"/>
    </source>
</evidence>
<feature type="transmembrane region" description="Helical" evidence="1">
    <location>
        <begin position="82"/>
        <end position="98"/>
    </location>
</feature>
<keyword evidence="1" id="KW-0812">Transmembrane</keyword>
<dbReference type="EMBL" id="JAWPEI010000010">
    <property type="protein sequence ID" value="KAK4713508.1"/>
    <property type="molecule type" value="Genomic_DNA"/>
</dbReference>
<dbReference type="AlphaFoldDB" id="A0AAV9KK32"/>
<accession>A0AAV9KK32</accession>
<keyword evidence="1" id="KW-0472">Membrane</keyword>
<dbReference type="Proteomes" id="UP001311915">
    <property type="component" value="Unassembled WGS sequence"/>
</dbReference>
<comment type="caution">
    <text evidence="2">The sequence shown here is derived from an EMBL/GenBank/DDBJ whole genome shotgun (WGS) entry which is preliminary data.</text>
</comment>
<proteinExistence type="predicted"/>
<reference evidence="2 3" key="1">
    <citation type="submission" date="2023-10" db="EMBL/GenBank/DDBJ databases">
        <title>Genome-Wide Identification Analysis in wild type Solanum Pinnatisectum Reveals Some Genes Defensing Phytophthora Infestans.</title>
        <authorList>
            <person name="Sun C."/>
        </authorList>
    </citation>
    <scope>NUCLEOTIDE SEQUENCE [LARGE SCALE GENOMIC DNA]</scope>
    <source>
        <strain evidence="2">LQN</strain>
        <tissue evidence="2">Leaf</tissue>
    </source>
</reference>